<organism evidence="2 3">
    <name type="scientific">Rufibacter roseus</name>
    <dbReference type="NCBI Taxonomy" id="1567108"/>
    <lineage>
        <taxon>Bacteria</taxon>
        <taxon>Pseudomonadati</taxon>
        <taxon>Bacteroidota</taxon>
        <taxon>Cytophagia</taxon>
        <taxon>Cytophagales</taxon>
        <taxon>Hymenobacteraceae</taxon>
        <taxon>Rufibacter</taxon>
    </lineage>
</organism>
<keyword evidence="3" id="KW-1185">Reference proteome</keyword>
<dbReference type="Gene3D" id="1.10.10.10">
    <property type="entry name" value="Winged helix-like DNA-binding domain superfamily/Winged helix DNA-binding domain"/>
    <property type="match status" value="1"/>
</dbReference>
<name>A0ABW2DKN9_9BACT</name>
<sequence>MTEALAKKTKKAKTFIEEINSDIPPGVAFKNVNLKKKVISYFANIGNATIAELGKELNLSVPKITSILNDLISEGLVQDHGKVDSTGGRKPNVYGLVPDSGFFLGIDVKTHHINIGLTDFQKNLISNINNYPYRLSNSEESLEELCAIITKFIEELPVPKSKILGIGINLYGRINYAKGYNYNVFHFNDDPLSKIIEEHVGIKVFLENDSRAMAYGEFCSGVVEKEKDVLFLNLDYGIGMGVMINNQLYYGKSGYSGEFGHIPVFQNEIICKCGKKGCLETEASGWALIKMFKERLQAGASTLIDLKDGELEDLKLDDIIAAAQNDDVLAIELIAKVGKKIGKGIALLINIFNPELIILGGSLSSTEDYILLPIKSAINKYSLSLVNNDTQIRISALGEQAGVIGACLLVRQKMFALEHNIYV</sequence>
<dbReference type="InterPro" id="IPR043129">
    <property type="entry name" value="ATPase_NBD"/>
</dbReference>
<dbReference type="InterPro" id="IPR000600">
    <property type="entry name" value="ROK"/>
</dbReference>
<evidence type="ECO:0000313" key="3">
    <source>
        <dbReference type="Proteomes" id="UP001596405"/>
    </source>
</evidence>
<dbReference type="EMBL" id="JBHSYQ010000003">
    <property type="protein sequence ID" value="MFC6997244.1"/>
    <property type="molecule type" value="Genomic_DNA"/>
</dbReference>
<dbReference type="Pfam" id="PF00480">
    <property type="entry name" value="ROK"/>
    <property type="match status" value="1"/>
</dbReference>
<dbReference type="SUPFAM" id="SSF53067">
    <property type="entry name" value="Actin-like ATPase domain"/>
    <property type="match status" value="2"/>
</dbReference>
<dbReference type="PANTHER" id="PTHR18964:SF149">
    <property type="entry name" value="BIFUNCTIONAL UDP-N-ACETYLGLUCOSAMINE 2-EPIMERASE_N-ACETYLMANNOSAMINE KINASE"/>
    <property type="match status" value="1"/>
</dbReference>
<evidence type="ECO:0000256" key="1">
    <source>
        <dbReference type="ARBA" id="ARBA00006479"/>
    </source>
</evidence>
<comment type="caution">
    <text evidence="2">The sequence shown here is derived from an EMBL/GenBank/DDBJ whole genome shotgun (WGS) entry which is preliminary data.</text>
</comment>
<accession>A0ABW2DKN9</accession>
<dbReference type="Gene3D" id="3.30.420.40">
    <property type="match status" value="2"/>
</dbReference>
<dbReference type="PROSITE" id="PS01125">
    <property type="entry name" value="ROK"/>
    <property type="match status" value="1"/>
</dbReference>
<dbReference type="InterPro" id="IPR036388">
    <property type="entry name" value="WH-like_DNA-bd_sf"/>
</dbReference>
<protein>
    <submittedName>
        <fullName evidence="2">ROK family protein</fullName>
    </submittedName>
</protein>
<evidence type="ECO:0000313" key="2">
    <source>
        <dbReference type="EMBL" id="MFC6997244.1"/>
    </source>
</evidence>
<comment type="similarity">
    <text evidence="1">Belongs to the ROK (NagC/XylR) family.</text>
</comment>
<proteinExistence type="inferred from homology"/>
<reference evidence="3" key="1">
    <citation type="journal article" date="2019" name="Int. J. Syst. Evol. Microbiol.">
        <title>The Global Catalogue of Microorganisms (GCM) 10K type strain sequencing project: providing services to taxonomists for standard genome sequencing and annotation.</title>
        <authorList>
            <consortium name="The Broad Institute Genomics Platform"/>
            <consortium name="The Broad Institute Genome Sequencing Center for Infectious Disease"/>
            <person name="Wu L."/>
            <person name="Ma J."/>
        </authorList>
    </citation>
    <scope>NUCLEOTIDE SEQUENCE [LARGE SCALE GENOMIC DNA]</scope>
    <source>
        <strain evidence="3">CGMCC 4.7393</strain>
    </source>
</reference>
<dbReference type="InterPro" id="IPR049874">
    <property type="entry name" value="ROK_cs"/>
</dbReference>
<dbReference type="InterPro" id="IPR036390">
    <property type="entry name" value="WH_DNA-bd_sf"/>
</dbReference>
<dbReference type="SUPFAM" id="SSF46785">
    <property type="entry name" value="Winged helix' DNA-binding domain"/>
    <property type="match status" value="1"/>
</dbReference>
<gene>
    <name evidence="2" type="ORF">ACFQHR_06385</name>
</gene>
<dbReference type="Proteomes" id="UP001596405">
    <property type="component" value="Unassembled WGS sequence"/>
</dbReference>
<dbReference type="RefSeq" id="WP_066615412.1">
    <property type="nucleotide sequence ID" value="NZ_JBHSYQ010000003.1"/>
</dbReference>
<dbReference type="PANTHER" id="PTHR18964">
    <property type="entry name" value="ROK (REPRESSOR, ORF, KINASE) FAMILY"/>
    <property type="match status" value="1"/>
</dbReference>